<proteinExistence type="predicted"/>
<dbReference type="RefSeq" id="WP_175478595.1">
    <property type="nucleotide sequence ID" value="NZ_FMXQ01000013.1"/>
</dbReference>
<protein>
    <submittedName>
        <fullName evidence="2">Uncharacterized protein</fullName>
    </submittedName>
</protein>
<reference evidence="2 3" key="1">
    <citation type="submission" date="2016-10" db="EMBL/GenBank/DDBJ databases">
        <authorList>
            <person name="de Groot N.N."/>
        </authorList>
    </citation>
    <scope>NUCLEOTIDE SEQUENCE [LARGE SCALE GENOMIC DNA]</scope>
    <source>
        <strain evidence="2 3">ATCC 35022</strain>
    </source>
</reference>
<accession>A0A1G6EJC6</accession>
<dbReference type="Proteomes" id="UP000199071">
    <property type="component" value="Unassembled WGS sequence"/>
</dbReference>
<evidence type="ECO:0000256" key="1">
    <source>
        <dbReference type="SAM" id="MobiDB-lite"/>
    </source>
</evidence>
<evidence type="ECO:0000313" key="3">
    <source>
        <dbReference type="Proteomes" id="UP000199071"/>
    </source>
</evidence>
<name>A0A1G6EJC6_9HYPH</name>
<gene>
    <name evidence="2" type="ORF">SAMN02982931_04577</name>
</gene>
<feature type="region of interest" description="Disordered" evidence="1">
    <location>
        <begin position="61"/>
        <end position="82"/>
    </location>
</feature>
<sequence>MMPTISRTDILRFGGEAPFAQAVADFAAAIDAHRNTVDVPAPTADPLIEVVVRQYGGLYDVEPEPEPEPLPEPEPDPDPIPTTWRVSTYRIVRRLEEASLIDSADQALAASPMLFRRFYTAGSIQHDDPDAVAFLTAIGADPEVVLAPE</sequence>
<dbReference type="EMBL" id="FMXQ01000013">
    <property type="protein sequence ID" value="SDB57537.1"/>
    <property type="molecule type" value="Genomic_DNA"/>
</dbReference>
<organism evidence="2 3">
    <name type="scientific">Bauldia litoralis</name>
    <dbReference type="NCBI Taxonomy" id="665467"/>
    <lineage>
        <taxon>Bacteria</taxon>
        <taxon>Pseudomonadati</taxon>
        <taxon>Pseudomonadota</taxon>
        <taxon>Alphaproteobacteria</taxon>
        <taxon>Hyphomicrobiales</taxon>
        <taxon>Kaistiaceae</taxon>
        <taxon>Bauldia</taxon>
    </lineage>
</organism>
<keyword evidence="3" id="KW-1185">Reference proteome</keyword>
<feature type="compositionally biased region" description="Acidic residues" evidence="1">
    <location>
        <begin position="61"/>
        <end position="77"/>
    </location>
</feature>
<evidence type="ECO:0000313" key="2">
    <source>
        <dbReference type="EMBL" id="SDB57537.1"/>
    </source>
</evidence>
<dbReference type="AlphaFoldDB" id="A0A1G6EJC6"/>
<dbReference type="STRING" id="665467.SAMN02982931_04577"/>